<keyword evidence="2" id="KW-0732">Signal</keyword>
<dbReference type="eggNOG" id="ENOG502QPQ7">
    <property type="taxonomic scope" value="Eukaryota"/>
</dbReference>
<dbReference type="VEuPathDB" id="PlasmoDB:PKNH_0105800"/>
<evidence type="ECO:0000256" key="2">
    <source>
        <dbReference type="SAM" id="SignalP"/>
    </source>
</evidence>
<sequence>MNLLLLSLLIIQNVTSYFENFKNGVNTQFVKEKVKYGPGNEVHNLNTLCGGDTQGNSAAAGSYFKLHNSKIDVKKLDSLLNGSNYLNPLHYLLKSSESMKILANSASQLSSYRLSRKLNDDSSDYDDSSNYDDGEDEDSFIETDENDETIDKDQDNEEKDQFDDQNAESFLEKDEYDDMNDSDNDHDAESDDFSEDHEDSFLEKDEYDDASDSDNDNDEFYDEDADSFLEQEEYEDVSDNENDEFDEEHGGSFLEKEDGDEDTNDYNGKDYQEEYQGKMTDDDYPDEYVGLDDLKKGNESNLKEKKNKDKESFLEKNVNGHTEEEDEKHSTFVSSYLDKDNTDDKYNDEFDDEESFLEEDSYSNNNDEETDDTFDNYYEDSFLERGKLGMSYSDYYEEDADEEDAKGASEDAFDNHHLNQITTTNDVHSFIQKDMGYLDEIINENETIKEAVKKGSKKGVKQSMNKLNLLDEEDFDEKESFTDEELNGLMEENMDASKLDAKKAKPSLSNSENKKNTTNVEGKSSAPNVNAGSSTTASNATMKTKSETSKNQTDLSNEDLFNDELTEEIIADSYEEGGNLGTEEGESLTNSLNDKLLDQGVNENTLLNDNNMIYNEHMVPHKKRELYISPHNHASETNNKNDKQHAVDADALDKKLMAHELLELEKGEGNNSVIVETEEVDVDLNGGKSSGSFSFLSSVVFLLIGLLCLTS</sequence>
<accession>A0A1Y3DZS8</accession>
<dbReference type="VEuPathDB" id="PlasmoDB:PKA1H_010010600"/>
<comment type="caution">
    <text evidence="3">The sequence shown here is derived from an EMBL/GenBank/DDBJ whole genome shotgun (WGS) entry which is preliminary data.</text>
</comment>
<feature type="compositionally biased region" description="Acidic residues" evidence="1">
    <location>
        <begin position="205"/>
        <end position="247"/>
    </location>
</feature>
<evidence type="ECO:0000313" key="3">
    <source>
        <dbReference type="EMBL" id="OTN68698.1"/>
    </source>
</evidence>
<reference evidence="3 4" key="1">
    <citation type="submission" date="2017-05" db="EMBL/GenBank/DDBJ databases">
        <title>PacBio assembly of a Plasmodium knowlesi genome sequence with Hi-C correction and manual annotation of the SICAvar gene family.</title>
        <authorList>
            <person name="Lapp S.A."/>
            <person name="Geraldo J.A."/>
            <person name="Chien J.-T."/>
            <person name="Ay F."/>
            <person name="Pakala S.B."/>
            <person name="Batugedara G."/>
            <person name="Humphrey J.C."/>
            <person name="Debarry J.D."/>
            <person name="Le Roch K.G."/>
            <person name="Galinski M.R."/>
            <person name="Kissinger J.C."/>
        </authorList>
    </citation>
    <scope>NUCLEOTIDE SEQUENCE [LARGE SCALE GENOMIC DNA]</scope>
    <source>
        <strain evidence="4">Malayan Strain Pk1 (A+)</strain>
    </source>
</reference>
<feature type="compositionally biased region" description="Acidic residues" evidence="1">
    <location>
        <begin position="349"/>
        <end position="375"/>
    </location>
</feature>
<feature type="chain" id="PRO_5011006917" evidence="2">
    <location>
        <begin position="17"/>
        <end position="711"/>
    </location>
</feature>
<feature type="compositionally biased region" description="Basic and acidic residues" evidence="1">
    <location>
        <begin position="292"/>
        <end position="314"/>
    </location>
</feature>
<gene>
    <name evidence="3" type="primary">RAMA</name>
    <name evidence="3" type="ORF">PKNOH_S01014100</name>
</gene>
<evidence type="ECO:0000256" key="1">
    <source>
        <dbReference type="SAM" id="MobiDB-lite"/>
    </source>
</evidence>
<dbReference type="VEuPathDB" id="PlasmoDB:PKNOH_S01014100"/>
<dbReference type="AlphaFoldDB" id="A0A1Y3DZS8"/>
<feature type="region of interest" description="Disordered" evidence="1">
    <location>
        <begin position="498"/>
        <end position="561"/>
    </location>
</feature>
<feature type="signal peptide" evidence="2">
    <location>
        <begin position="1"/>
        <end position="16"/>
    </location>
</feature>
<protein>
    <submittedName>
        <fullName evidence="3">Putative Rhoptry-associated membrane antigen</fullName>
    </submittedName>
</protein>
<evidence type="ECO:0000313" key="4">
    <source>
        <dbReference type="Proteomes" id="UP000195012"/>
    </source>
</evidence>
<feature type="compositionally biased region" description="Basic and acidic residues" evidence="1">
    <location>
        <begin position="337"/>
        <end position="348"/>
    </location>
</feature>
<organism evidence="3 4">
    <name type="scientific">Plasmodium knowlesi</name>
    <dbReference type="NCBI Taxonomy" id="5850"/>
    <lineage>
        <taxon>Eukaryota</taxon>
        <taxon>Sar</taxon>
        <taxon>Alveolata</taxon>
        <taxon>Apicomplexa</taxon>
        <taxon>Aconoidasida</taxon>
        <taxon>Haemosporida</taxon>
        <taxon>Plasmodiidae</taxon>
        <taxon>Plasmodium</taxon>
        <taxon>Plasmodium (Plasmodium)</taxon>
    </lineage>
</organism>
<feature type="compositionally biased region" description="Acidic residues" evidence="1">
    <location>
        <begin position="174"/>
        <end position="198"/>
    </location>
</feature>
<dbReference type="OrthoDB" id="387534at2759"/>
<feature type="compositionally biased region" description="Polar residues" evidence="1">
    <location>
        <begin position="507"/>
        <end position="555"/>
    </location>
</feature>
<dbReference type="Proteomes" id="UP000195012">
    <property type="component" value="Unassembled WGS sequence"/>
</dbReference>
<feature type="compositionally biased region" description="Basic and acidic residues" evidence="1">
    <location>
        <begin position="267"/>
        <end position="281"/>
    </location>
</feature>
<dbReference type="EMBL" id="NETL01000015">
    <property type="protein sequence ID" value="OTN68698.1"/>
    <property type="molecule type" value="Genomic_DNA"/>
</dbReference>
<feature type="compositionally biased region" description="Acidic residues" evidence="1">
    <location>
        <begin position="121"/>
        <end position="166"/>
    </location>
</feature>
<name>A0A1Y3DZS8_PLAKN</name>
<feature type="region of interest" description="Disordered" evidence="1">
    <location>
        <begin position="118"/>
        <end position="375"/>
    </location>
</feature>
<proteinExistence type="predicted"/>